<protein>
    <submittedName>
        <fullName evidence="1">Uncharacterized protein</fullName>
    </submittedName>
</protein>
<proteinExistence type="predicted"/>
<gene>
    <name evidence="1" type="ORF">WMSIL1_LOCUS8648</name>
</gene>
<sequence>HVCQLPAPTLPVHLLTSSARSPLYLPLCHSFQTRCGFLEYIFGLINSWCSVLQLLLALTQTATNRSLLLPLFS</sequence>
<reference evidence="1 2" key="1">
    <citation type="submission" date="2019-07" db="EMBL/GenBank/DDBJ databases">
        <authorList>
            <person name="Jastrzebski P J."/>
            <person name="Paukszto L."/>
            <person name="Jastrzebski P J."/>
        </authorList>
    </citation>
    <scope>NUCLEOTIDE SEQUENCE [LARGE SCALE GENOMIC DNA]</scope>
    <source>
        <strain evidence="1 2">WMS-il1</strain>
    </source>
</reference>
<evidence type="ECO:0000313" key="1">
    <source>
        <dbReference type="EMBL" id="VUZ49560.1"/>
    </source>
</evidence>
<organism evidence="1 2">
    <name type="scientific">Hymenolepis diminuta</name>
    <name type="common">Rat tapeworm</name>
    <dbReference type="NCBI Taxonomy" id="6216"/>
    <lineage>
        <taxon>Eukaryota</taxon>
        <taxon>Metazoa</taxon>
        <taxon>Spiralia</taxon>
        <taxon>Lophotrochozoa</taxon>
        <taxon>Platyhelminthes</taxon>
        <taxon>Cestoda</taxon>
        <taxon>Eucestoda</taxon>
        <taxon>Cyclophyllidea</taxon>
        <taxon>Hymenolepididae</taxon>
        <taxon>Hymenolepis</taxon>
    </lineage>
</organism>
<keyword evidence="2" id="KW-1185">Reference proteome</keyword>
<dbReference type="AlphaFoldDB" id="A0A564YQX5"/>
<feature type="non-terminal residue" evidence="1">
    <location>
        <position position="1"/>
    </location>
</feature>
<accession>A0A564YQX5</accession>
<evidence type="ECO:0000313" key="2">
    <source>
        <dbReference type="Proteomes" id="UP000321570"/>
    </source>
</evidence>
<dbReference type="Proteomes" id="UP000321570">
    <property type="component" value="Unassembled WGS sequence"/>
</dbReference>
<name>A0A564YQX5_HYMDI</name>
<dbReference type="EMBL" id="CABIJS010000333">
    <property type="protein sequence ID" value="VUZ49560.1"/>
    <property type="molecule type" value="Genomic_DNA"/>
</dbReference>